<evidence type="ECO:0000313" key="1">
    <source>
        <dbReference type="Proteomes" id="UP000046392"/>
    </source>
</evidence>
<organism evidence="1 2">
    <name type="scientific">Strongyloides papillosus</name>
    <name type="common">Intestinal threadworm</name>
    <dbReference type="NCBI Taxonomy" id="174720"/>
    <lineage>
        <taxon>Eukaryota</taxon>
        <taxon>Metazoa</taxon>
        <taxon>Ecdysozoa</taxon>
        <taxon>Nematoda</taxon>
        <taxon>Chromadorea</taxon>
        <taxon>Rhabditida</taxon>
        <taxon>Tylenchina</taxon>
        <taxon>Panagrolaimomorpha</taxon>
        <taxon>Strongyloidoidea</taxon>
        <taxon>Strongyloididae</taxon>
        <taxon>Strongyloides</taxon>
    </lineage>
</organism>
<reference evidence="2" key="1">
    <citation type="submission" date="2017-02" db="UniProtKB">
        <authorList>
            <consortium name="WormBaseParasite"/>
        </authorList>
    </citation>
    <scope>IDENTIFICATION</scope>
</reference>
<evidence type="ECO:0000313" key="2">
    <source>
        <dbReference type="WBParaSite" id="SPAL_0001409250.1"/>
    </source>
</evidence>
<proteinExistence type="predicted"/>
<protein>
    <submittedName>
        <fullName evidence="2">Uncharacterized protein</fullName>
    </submittedName>
</protein>
<dbReference type="AlphaFoldDB" id="A0A0N5C836"/>
<dbReference type="WBParaSite" id="SPAL_0001409250.1">
    <property type="protein sequence ID" value="SPAL_0001409250.1"/>
    <property type="gene ID" value="SPAL_0001409250"/>
</dbReference>
<sequence length="61" mass="6954">MVKLEYITPLFILKVTSGLFVGIEEKSVKLVTFRHMYLYAGLTSSIVLTKFKDSISNNKIK</sequence>
<name>A0A0N5C836_STREA</name>
<keyword evidence="1" id="KW-1185">Reference proteome</keyword>
<accession>A0A0N5C836</accession>
<dbReference type="Proteomes" id="UP000046392">
    <property type="component" value="Unplaced"/>
</dbReference>